<gene>
    <name evidence="1" type="ORF">RND71_037099</name>
</gene>
<dbReference type="GO" id="GO:0051011">
    <property type="term" value="F:microtubule minus-end binding"/>
    <property type="evidence" value="ECO:0007669"/>
    <property type="project" value="TreeGrafter"/>
</dbReference>
<organism evidence="1 2">
    <name type="scientific">Anisodus tanguticus</name>
    <dbReference type="NCBI Taxonomy" id="243964"/>
    <lineage>
        <taxon>Eukaryota</taxon>
        <taxon>Viridiplantae</taxon>
        <taxon>Streptophyta</taxon>
        <taxon>Embryophyta</taxon>
        <taxon>Tracheophyta</taxon>
        <taxon>Spermatophyta</taxon>
        <taxon>Magnoliopsida</taxon>
        <taxon>eudicotyledons</taxon>
        <taxon>Gunneridae</taxon>
        <taxon>Pentapetalae</taxon>
        <taxon>asterids</taxon>
        <taxon>lamiids</taxon>
        <taxon>Solanales</taxon>
        <taxon>Solanaceae</taxon>
        <taxon>Solanoideae</taxon>
        <taxon>Hyoscyameae</taxon>
        <taxon>Anisodus</taxon>
    </lineage>
</organism>
<dbReference type="EMBL" id="JAVYJV010000020">
    <property type="protein sequence ID" value="KAK4344005.1"/>
    <property type="molecule type" value="Genomic_DNA"/>
</dbReference>
<sequence>MANLLKSILAQHPPLANINDCISAKVSSKLAADRGNYRQQQQAKHDATLGGIRDVYSQYPPQIPLFCIFGFISLFDFVDAVYEALEHRMVIAEAAQRLRLPLISKDGEIHEEEIGYCRSSTLSSSSNSTYQTNASAIGAVPAASSASTTSTTDATEPDVGGVPNQFLGITPAYLWQTQLHQMSSVDVAEYQRLLSREIGSLLDAKCDKLADAVAIDDIVKCFV</sequence>
<dbReference type="PANTHER" id="PTHR16219">
    <property type="entry name" value="AUGMIN SUBUNIT 4 FAMILY MEMBER"/>
    <property type="match status" value="1"/>
</dbReference>
<protein>
    <submittedName>
        <fullName evidence="1">Uncharacterized protein</fullName>
    </submittedName>
</protein>
<reference evidence="1" key="1">
    <citation type="submission" date="2023-12" db="EMBL/GenBank/DDBJ databases">
        <title>Genome assembly of Anisodus tanguticus.</title>
        <authorList>
            <person name="Wang Y.-J."/>
        </authorList>
    </citation>
    <scope>NUCLEOTIDE SEQUENCE</scope>
    <source>
        <strain evidence="1">KB-2021</strain>
        <tissue evidence="1">Leaf</tissue>
    </source>
</reference>
<dbReference type="AlphaFoldDB" id="A0AAE1V0Y8"/>
<dbReference type="InterPro" id="IPR029327">
    <property type="entry name" value="HAUS4"/>
</dbReference>
<evidence type="ECO:0000313" key="2">
    <source>
        <dbReference type="Proteomes" id="UP001291623"/>
    </source>
</evidence>
<dbReference type="GO" id="GO:0051225">
    <property type="term" value="P:spindle assembly"/>
    <property type="evidence" value="ECO:0007669"/>
    <property type="project" value="InterPro"/>
</dbReference>
<dbReference type="Proteomes" id="UP001291623">
    <property type="component" value="Unassembled WGS sequence"/>
</dbReference>
<keyword evidence="2" id="KW-1185">Reference proteome</keyword>
<proteinExistence type="predicted"/>
<dbReference type="GO" id="GO:0070652">
    <property type="term" value="C:HAUS complex"/>
    <property type="evidence" value="ECO:0007669"/>
    <property type="project" value="InterPro"/>
</dbReference>
<dbReference type="PANTHER" id="PTHR16219:SF1">
    <property type="entry name" value="HAUS AUGMIN-LIKE COMPLEX SUBUNIT 4"/>
    <property type="match status" value="1"/>
</dbReference>
<dbReference type="Pfam" id="PF14735">
    <property type="entry name" value="HAUS4"/>
    <property type="match status" value="1"/>
</dbReference>
<accession>A0AAE1V0Y8</accession>
<evidence type="ECO:0000313" key="1">
    <source>
        <dbReference type="EMBL" id="KAK4344005.1"/>
    </source>
</evidence>
<name>A0AAE1V0Y8_9SOLA</name>
<comment type="caution">
    <text evidence="1">The sequence shown here is derived from an EMBL/GenBank/DDBJ whole genome shotgun (WGS) entry which is preliminary data.</text>
</comment>